<evidence type="ECO:0000313" key="3">
    <source>
        <dbReference type="Proteomes" id="UP000253594"/>
    </source>
</evidence>
<dbReference type="Gene3D" id="2.60.40.2070">
    <property type="match status" value="1"/>
</dbReference>
<evidence type="ECO:0000259" key="1">
    <source>
        <dbReference type="Pfam" id="PF13953"/>
    </source>
</evidence>
<dbReference type="InterPro" id="IPR025949">
    <property type="entry name" value="PapC-like_C"/>
</dbReference>
<dbReference type="Proteomes" id="UP000253594">
    <property type="component" value="Unassembled WGS sequence"/>
</dbReference>
<dbReference type="InterPro" id="IPR000015">
    <property type="entry name" value="Fimb_usher"/>
</dbReference>
<dbReference type="InterPro" id="IPR042186">
    <property type="entry name" value="FimD_plug_dom"/>
</dbReference>
<name>A0A367M3S3_PSEAI</name>
<comment type="caution">
    <text evidence="2">The sequence shown here is derived from an EMBL/GenBank/DDBJ whole genome shotgun (WGS) entry which is preliminary data.</text>
</comment>
<dbReference type="Gene3D" id="2.60.40.2610">
    <property type="entry name" value="Outer membrane usher protein FimD, plug domain"/>
    <property type="match status" value="1"/>
</dbReference>
<dbReference type="GO" id="GO:0009279">
    <property type="term" value="C:cell outer membrane"/>
    <property type="evidence" value="ECO:0007669"/>
    <property type="project" value="TreeGrafter"/>
</dbReference>
<dbReference type="GO" id="GO:0015473">
    <property type="term" value="F:fimbrial usher porin activity"/>
    <property type="evidence" value="ECO:0007669"/>
    <property type="project" value="InterPro"/>
</dbReference>
<accession>A0A367M3S3</accession>
<evidence type="ECO:0000313" key="2">
    <source>
        <dbReference type="EMBL" id="RCI72107.1"/>
    </source>
</evidence>
<dbReference type="PANTHER" id="PTHR30451">
    <property type="entry name" value="OUTER MEMBRANE USHER PROTEIN"/>
    <property type="match status" value="1"/>
</dbReference>
<dbReference type="AlphaFoldDB" id="A0A367M3S3"/>
<dbReference type="InterPro" id="IPR043142">
    <property type="entry name" value="PapC-like_C_sf"/>
</dbReference>
<reference evidence="2 3" key="1">
    <citation type="submission" date="2018-07" db="EMBL/GenBank/DDBJ databases">
        <title>Mechanisms of high-level aminoglycoside resistance among Gram-negative pathogens in Brazil.</title>
        <authorList>
            <person name="Ballaben A.S."/>
            <person name="Darini A.L.C."/>
            <person name="Doi Y."/>
        </authorList>
    </citation>
    <scope>NUCLEOTIDE SEQUENCE [LARGE SCALE GENOMIC DNA]</scope>
    <source>
        <strain evidence="2 3">B2-305</strain>
    </source>
</reference>
<protein>
    <submittedName>
        <fullName evidence="2">Fimbrial biogenesis outer membrane usher protein</fullName>
    </submittedName>
</protein>
<dbReference type="GO" id="GO:0009297">
    <property type="term" value="P:pilus assembly"/>
    <property type="evidence" value="ECO:0007669"/>
    <property type="project" value="InterPro"/>
</dbReference>
<feature type="non-terminal residue" evidence="2">
    <location>
        <position position="1"/>
    </location>
</feature>
<gene>
    <name evidence="2" type="ORF">DT376_25530</name>
</gene>
<feature type="domain" description="PapC-like C-terminal" evidence="1">
    <location>
        <begin position="92"/>
        <end position="155"/>
    </location>
</feature>
<dbReference type="Pfam" id="PF00577">
    <property type="entry name" value="Usher"/>
    <property type="match status" value="1"/>
</dbReference>
<proteinExistence type="predicted"/>
<organism evidence="2 3">
    <name type="scientific">Pseudomonas aeruginosa</name>
    <dbReference type="NCBI Taxonomy" id="287"/>
    <lineage>
        <taxon>Bacteria</taxon>
        <taxon>Pseudomonadati</taxon>
        <taxon>Pseudomonadota</taxon>
        <taxon>Gammaproteobacteria</taxon>
        <taxon>Pseudomonadales</taxon>
        <taxon>Pseudomonadaceae</taxon>
        <taxon>Pseudomonas</taxon>
    </lineage>
</organism>
<dbReference type="Pfam" id="PF13953">
    <property type="entry name" value="PapC_C"/>
    <property type="match status" value="1"/>
</dbReference>
<sequence>LTLGPSVGDTFALVEAKGASGAAIRGGQGARIDGNGYALAPSLSPYRYNPISLDPVGIDPDAELLETERKVAPYAGASVRVTFRTLTGHPLLIQARREDGSVLPLGAVVVDDGGAAIGMVGQGGQVYARAENQRGRLLVQWGTARKERCELPYDLAGVSRDQALIRLRGTCRAATTDSNLENAR</sequence>
<dbReference type="EMBL" id="QORE01001086">
    <property type="protein sequence ID" value="RCI72107.1"/>
    <property type="molecule type" value="Genomic_DNA"/>
</dbReference>
<dbReference type="PANTHER" id="PTHR30451:SF20">
    <property type="entry name" value="FIMBRIAE USHER"/>
    <property type="match status" value="1"/>
</dbReference>